<dbReference type="Pfam" id="PF00498">
    <property type="entry name" value="FHA"/>
    <property type="match status" value="1"/>
</dbReference>
<proteinExistence type="predicted"/>
<protein>
    <recommendedName>
        <fullName evidence="2">FHA domain-containing protein</fullName>
    </recommendedName>
</protein>
<keyword evidence="1" id="KW-0597">Phosphoprotein</keyword>
<dbReference type="InterPro" id="IPR008984">
    <property type="entry name" value="SMAD_FHA_dom_sf"/>
</dbReference>
<dbReference type="EMBL" id="CADCUI010000087">
    <property type="protein sequence ID" value="CAA9367394.1"/>
    <property type="molecule type" value="Genomic_DNA"/>
</dbReference>
<dbReference type="SUPFAM" id="SSF49879">
    <property type="entry name" value="SMAD/FHA domain"/>
    <property type="match status" value="1"/>
</dbReference>
<dbReference type="InterPro" id="IPR000253">
    <property type="entry name" value="FHA_dom"/>
</dbReference>
<dbReference type="Pfam" id="PF08044">
    <property type="entry name" value="DUF1707"/>
    <property type="match status" value="1"/>
</dbReference>
<dbReference type="AlphaFoldDB" id="A0A6J4MSG1"/>
<dbReference type="CDD" id="cd00060">
    <property type="entry name" value="FHA"/>
    <property type="match status" value="1"/>
</dbReference>
<feature type="domain" description="FHA" evidence="2">
    <location>
        <begin position="85"/>
        <end position="134"/>
    </location>
</feature>
<dbReference type="SMART" id="SM00240">
    <property type="entry name" value="FHA"/>
    <property type="match status" value="1"/>
</dbReference>
<dbReference type="Gene3D" id="2.60.200.20">
    <property type="match status" value="1"/>
</dbReference>
<dbReference type="PANTHER" id="PTHR23308">
    <property type="entry name" value="NUCLEAR INHIBITOR OF PROTEIN PHOSPHATASE-1"/>
    <property type="match status" value="1"/>
</dbReference>
<evidence type="ECO:0000313" key="3">
    <source>
        <dbReference type="EMBL" id="CAA9367394.1"/>
    </source>
</evidence>
<dbReference type="PROSITE" id="PS50006">
    <property type="entry name" value="FHA_DOMAIN"/>
    <property type="match status" value="1"/>
</dbReference>
<gene>
    <name evidence="3" type="ORF">AVDCRST_MAG34-3106</name>
</gene>
<dbReference type="InterPro" id="IPR050923">
    <property type="entry name" value="Cell_Proc_Reg/RNA_Proc"/>
</dbReference>
<reference evidence="3" key="1">
    <citation type="submission" date="2020-02" db="EMBL/GenBank/DDBJ databases">
        <authorList>
            <person name="Meier V. D."/>
        </authorList>
    </citation>
    <scope>NUCLEOTIDE SEQUENCE</scope>
    <source>
        <strain evidence="3">AVDCRST_MAG34</strain>
    </source>
</reference>
<dbReference type="InterPro" id="IPR012551">
    <property type="entry name" value="DUF1707_SHOCT-like"/>
</dbReference>
<organism evidence="3">
    <name type="scientific">uncultured Nocardioidaceae bacterium</name>
    <dbReference type="NCBI Taxonomy" id="253824"/>
    <lineage>
        <taxon>Bacteria</taxon>
        <taxon>Bacillati</taxon>
        <taxon>Actinomycetota</taxon>
        <taxon>Actinomycetes</taxon>
        <taxon>Propionibacteriales</taxon>
        <taxon>Nocardioidaceae</taxon>
        <taxon>environmental samples</taxon>
    </lineage>
</organism>
<accession>A0A6J4MSG1</accession>
<evidence type="ECO:0000259" key="2">
    <source>
        <dbReference type="PROSITE" id="PS50006"/>
    </source>
</evidence>
<sequence length="163" mass="17597">MDLLRGAVTDGRLSPDTFLVRLDAALQARHQHVLARLTADLGPAAPKPATRLRAFMTARRNRGATMPARKPRPSLYLPRPGTPPLLVGRGADCNVFIDDDTVSRLHASVASTNGQWIVTDCASTNGTWVNERRIWGTCTVKPGDVLRLARCDLVLAGPPLQGA</sequence>
<name>A0A6J4MSG1_9ACTN</name>
<evidence type="ECO:0000256" key="1">
    <source>
        <dbReference type="ARBA" id="ARBA00022553"/>
    </source>
</evidence>